<evidence type="ECO:0000313" key="6">
    <source>
        <dbReference type="Proteomes" id="UP001436462"/>
    </source>
</evidence>
<dbReference type="Pfam" id="PF24624">
    <property type="entry name" value="Int_N"/>
    <property type="match status" value="1"/>
</dbReference>
<dbReference type="SUPFAM" id="SSF56349">
    <property type="entry name" value="DNA breaking-rejoining enzymes"/>
    <property type="match status" value="1"/>
</dbReference>
<dbReference type="InterPro" id="IPR013762">
    <property type="entry name" value="Integrase-like_cat_sf"/>
</dbReference>
<dbReference type="InterPro" id="IPR050090">
    <property type="entry name" value="Tyrosine_recombinase_XerCD"/>
</dbReference>
<evidence type="ECO:0000313" key="5">
    <source>
        <dbReference type="EMBL" id="MEQ5348802.1"/>
    </source>
</evidence>
<keyword evidence="3" id="KW-0233">DNA recombination</keyword>
<evidence type="ECO:0000256" key="2">
    <source>
        <dbReference type="ARBA" id="ARBA00023125"/>
    </source>
</evidence>
<dbReference type="PANTHER" id="PTHR30349:SF94">
    <property type="entry name" value="INTEGRASE_RECOMBINASE HI_1414-RELATED"/>
    <property type="match status" value="1"/>
</dbReference>
<dbReference type="InterPro" id="IPR010998">
    <property type="entry name" value="Integrase_recombinase_N"/>
</dbReference>
<dbReference type="Gene3D" id="1.10.150.130">
    <property type="match status" value="1"/>
</dbReference>
<proteinExistence type="predicted"/>
<dbReference type="CDD" id="cd00796">
    <property type="entry name" value="INT_Rci_Hp1_C"/>
    <property type="match status" value="1"/>
</dbReference>
<protein>
    <submittedName>
        <fullName evidence="5">Site-specific integrase</fullName>
    </submittedName>
</protein>
<keyword evidence="1" id="KW-0229">DNA integration</keyword>
<dbReference type="InterPro" id="IPR057084">
    <property type="entry name" value="Int_N"/>
</dbReference>
<organism evidence="5 6">
    <name type="scientific">Proteus genomosp. 6</name>
    <dbReference type="NCBI Taxonomy" id="1311820"/>
    <lineage>
        <taxon>Bacteria</taxon>
        <taxon>Pseudomonadati</taxon>
        <taxon>Pseudomonadota</taxon>
        <taxon>Gammaproteobacteria</taxon>
        <taxon>Enterobacterales</taxon>
        <taxon>Morganellaceae</taxon>
        <taxon>Proteus</taxon>
    </lineage>
</organism>
<dbReference type="EMBL" id="JBEEWF010000006">
    <property type="protein sequence ID" value="MEQ5348802.1"/>
    <property type="molecule type" value="Genomic_DNA"/>
</dbReference>
<name>A0ABV1LAN3_9GAMM</name>
<comment type="caution">
    <text evidence="5">The sequence shown here is derived from an EMBL/GenBank/DDBJ whole genome shotgun (WGS) entry which is preliminary data.</text>
</comment>
<dbReference type="PROSITE" id="PS51898">
    <property type="entry name" value="TYR_RECOMBINASE"/>
    <property type="match status" value="1"/>
</dbReference>
<accession>A0ABV1LAN3</accession>
<dbReference type="PANTHER" id="PTHR30349">
    <property type="entry name" value="PHAGE INTEGRASE-RELATED"/>
    <property type="match status" value="1"/>
</dbReference>
<keyword evidence="2" id="KW-0238">DNA-binding</keyword>
<dbReference type="Gene3D" id="1.10.443.10">
    <property type="entry name" value="Intergrase catalytic core"/>
    <property type="match status" value="1"/>
</dbReference>
<dbReference type="RefSeq" id="WP_196540005.1">
    <property type="nucleotide sequence ID" value="NZ_JBEEWF010000006.1"/>
</dbReference>
<gene>
    <name evidence="5" type="ORF">ABN253_11470</name>
</gene>
<evidence type="ECO:0000259" key="4">
    <source>
        <dbReference type="PROSITE" id="PS51898"/>
    </source>
</evidence>
<dbReference type="Pfam" id="PF00589">
    <property type="entry name" value="Phage_integrase"/>
    <property type="match status" value="1"/>
</dbReference>
<keyword evidence="6" id="KW-1185">Reference proteome</keyword>
<feature type="domain" description="Tyr recombinase" evidence="4">
    <location>
        <begin position="179"/>
        <end position="355"/>
    </location>
</feature>
<reference evidence="5 6" key="1">
    <citation type="submission" date="2024-04" db="EMBL/GenBank/DDBJ databases">
        <title>Role of Flies in the Dissemination of Carbapenem-Resistant Enterobacteriaceae (CRE): An Epidemiological and Genomic Study in China.</title>
        <authorList>
            <person name="Kaichao C."/>
            <person name="Zhang R."/>
            <person name="Chen S."/>
        </authorList>
    </citation>
    <scope>NUCLEOTIDE SEQUENCE [LARGE SCALE GENOMIC DNA]</scope>
    <source>
        <strain evidence="6">fly-1011</strain>
    </source>
</reference>
<sequence>MAYYSVEKRLRSDGTIRYRCTVGVKKDGKYIFRENKTFSKVSAAKSWGVRRVAEIEQSGLPKKESPTKIKVSELIQMYLDEPGLGGKSGKTKKYVLNSLKSSSLGNIYLSKLSVNDVIEHCKLRRSAGTGPNTISQDVSYLTVALNSAKSIFDIEYTDNPARDAKPILNQMGIIAKSNVRSRRPTKEEIQLILDALTKRESRKQCRIPYRDIFMFSILSCMRIGEVCKILWSDVDYSNRSVIVRDRKDPRKKSGNHMSVPLLGEAWDILNRQDKINERIFPYSSQSVSKGVHKVRDALGIEDLRYHDLRREGASRLFEAGFSIEDVAQVTGHKSLTTLWQVYTELFPQTLHDKYNKLTNK</sequence>
<dbReference type="InterPro" id="IPR002104">
    <property type="entry name" value="Integrase_catalytic"/>
</dbReference>
<evidence type="ECO:0000256" key="1">
    <source>
        <dbReference type="ARBA" id="ARBA00022908"/>
    </source>
</evidence>
<dbReference type="InterPro" id="IPR011010">
    <property type="entry name" value="DNA_brk_join_enz"/>
</dbReference>
<evidence type="ECO:0000256" key="3">
    <source>
        <dbReference type="ARBA" id="ARBA00023172"/>
    </source>
</evidence>
<dbReference type="Proteomes" id="UP001436462">
    <property type="component" value="Unassembled WGS sequence"/>
</dbReference>